<dbReference type="AlphaFoldDB" id="X1T3F9"/>
<dbReference type="EMBL" id="BARW01021136">
    <property type="protein sequence ID" value="GAI99758.1"/>
    <property type="molecule type" value="Genomic_DNA"/>
</dbReference>
<feature type="non-terminal residue" evidence="1">
    <location>
        <position position="1"/>
    </location>
</feature>
<reference evidence="1" key="1">
    <citation type="journal article" date="2014" name="Front. Microbiol.">
        <title>High frequency of phylogenetically diverse reductive dehalogenase-homologous genes in deep subseafloor sedimentary metagenomes.</title>
        <authorList>
            <person name="Kawai M."/>
            <person name="Futagami T."/>
            <person name="Toyoda A."/>
            <person name="Takaki Y."/>
            <person name="Nishi S."/>
            <person name="Hori S."/>
            <person name="Arai W."/>
            <person name="Tsubouchi T."/>
            <person name="Morono Y."/>
            <person name="Uchiyama I."/>
            <person name="Ito T."/>
            <person name="Fujiyama A."/>
            <person name="Inagaki F."/>
            <person name="Takami H."/>
        </authorList>
    </citation>
    <scope>NUCLEOTIDE SEQUENCE</scope>
    <source>
        <strain evidence="1">Expedition CK06-06</strain>
    </source>
</reference>
<organism evidence="1">
    <name type="scientific">marine sediment metagenome</name>
    <dbReference type="NCBI Taxonomy" id="412755"/>
    <lineage>
        <taxon>unclassified sequences</taxon>
        <taxon>metagenomes</taxon>
        <taxon>ecological metagenomes</taxon>
    </lineage>
</organism>
<name>X1T3F9_9ZZZZ</name>
<evidence type="ECO:0000313" key="1">
    <source>
        <dbReference type="EMBL" id="GAI99758.1"/>
    </source>
</evidence>
<proteinExistence type="predicted"/>
<gene>
    <name evidence="1" type="ORF">S12H4_35560</name>
</gene>
<comment type="caution">
    <text evidence="1">The sequence shown here is derived from an EMBL/GenBank/DDBJ whole genome shotgun (WGS) entry which is preliminary data.</text>
</comment>
<protein>
    <submittedName>
        <fullName evidence="1">Uncharacterized protein</fullName>
    </submittedName>
</protein>
<sequence>AFYKRRSSSGSWSTAELVSTDSTDSLQQIAIDVDNQGNPSIVWTDQTNVGDLGGADYDIFYNNLTIATSTWLGMTLVSTESDLGSYDPDVEVSENGDIHVVWYDYSDLGSGTDKDIFYKIPRCNYCCLDINVTGF</sequence>
<accession>X1T3F9</accession>